<dbReference type="PROSITE" id="PS50893">
    <property type="entry name" value="ABC_TRANSPORTER_2"/>
    <property type="match status" value="1"/>
</dbReference>
<gene>
    <name evidence="5" type="ORF">JF887_11940</name>
</gene>
<accession>A0A934KGG7</accession>
<dbReference type="EMBL" id="JAEKNN010000056">
    <property type="protein sequence ID" value="MBJ7610124.1"/>
    <property type="molecule type" value="Genomic_DNA"/>
</dbReference>
<evidence type="ECO:0000313" key="6">
    <source>
        <dbReference type="Proteomes" id="UP000614410"/>
    </source>
</evidence>
<dbReference type="PROSITE" id="PS00211">
    <property type="entry name" value="ABC_TRANSPORTER_1"/>
    <property type="match status" value="1"/>
</dbReference>
<sequence>MSLLAAVGLSQSFGGVTALEDVSVEAGPGELVGILGPNGSGKTTLVDALTGMLRPERGRIELGGVDVTARGAAGLARLGVARTFQTTRLMEPLTVGDNVLLGLHCAAVRRRRSRLQLVDAMLDALGIADLDGRVVRELSHGQRRRVELARALVGSPRALVLDEPTAGLFGPDAQAVAQLLAGVAESGVAMFMIEHDLGVVAEVCTRVVVLDRGLVVDQGPTRAVLAGDAVAAISGELGRDRFEAVSA</sequence>
<dbReference type="GO" id="GO:0005524">
    <property type="term" value="F:ATP binding"/>
    <property type="evidence" value="ECO:0007669"/>
    <property type="project" value="UniProtKB-KW"/>
</dbReference>
<reference evidence="5 6" key="1">
    <citation type="submission" date="2020-10" db="EMBL/GenBank/DDBJ databases">
        <title>Ca. Dormibacterota MAGs.</title>
        <authorList>
            <person name="Montgomery K."/>
        </authorList>
    </citation>
    <scope>NUCLEOTIDE SEQUENCE [LARGE SCALE GENOMIC DNA]</scope>
    <source>
        <strain evidence="5">Mitchell_Peninsula_5</strain>
    </source>
</reference>
<dbReference type="Proteomes" id="UP000614410">
    <property type="component" value="Unassembled WGS sequence"/>
</dbReference>
<dbReference type="PANTHER" id="PTHR45772">
    <property type="entry name" value="CONSERVED COMPONENT OF ABC TRANSPORTER FOR NATURAL AMINO ACIDS-RELATED"/>
    <property type="match status" value="1"/>
</dbReference>
<evidence type="ECO:0000313" key="5">
    <source>
        <dbReference type="EMBL" id="MBJ7610124.1"/>
    </source>
</evidence>
<dbReference type="InterPro" id="IPR003593">
    <property type="entry name" value="AAA+_ATPase"/>
</dbReference>
<dbReference type="SMART" id="SM00382">
    <property type="entry name" value="AAA"/>
    <property type="match status" value="1"/>
</dbReference>
<evidence type="ECO:0000259" key="4">
    <source>
        <dbReference type="PROSITE" id="PS50893"/>
    </source>
</evidence>
<dbReference type="Pfam" id="PF00005">
    <property type="entry name" value="ABC_tran"/>
    <property type="match status" value="1"/>
</dbReference>
<proteinExistence type="predicted"/>
<dbReference type="AlphaFoldDB" id="A0A934KGG7"/>
<evidence type="ECO:0000256" key="2">
    <source>
        <dbReference type="ARBA" id="ARBA00022741"/>
    </source>
</evidence>
<evidence type="ECO:0000256" key="3">
    <source>
        <dbReference type="ARBA" id="ARBA00022840"/>
    </source>
</evidence>
<comment type="caution">
    <text evidence="5">The sequence shown here is derived from an EMBL/GenBank/DDBJ whole genome shotgun (WGS) entry which is preliminary data.</text>
</comment>
<dbReference type="GO" id="GO:0005886">
    <property type="term" value="C:plasma membrane"/>
    <property type="evidence" value="ECO:0007669"/>
    <property type="project" value="TreeGrafter"/>
</dbReference>
<dbReference type="GO" id="GO:0016887">
    <property type="term" value="F:ATP hydrolysis activity"/>
    <property type="evidence" value="ECO:0007669"/>
    <property type="project" value="InterPro"/>
</dbReference>
<keyword evidence="3 5" id="KW-0067">ATP-binding</keyword>
<dbReference type="SUPFAM" id="SSF52540">
    <property type="entry name" value="P-loop containing nucleoside triphosphate hydrolases"/>
    <property type="match status" value="1"/>
</dbReference>
<evidence type="ECO:0000256" key="1">
    <source>
        <dbReference type="ARBA" id="ARBA00022448"/>
    </source>
</evidence>
<dbReference type="Gene3D" id="3.40.50.300">
    <property type="entry name" value="P-loop containing nucleotide triphosphate hydrolases"/>
    <property type="match status" value="1"/>
</dbReference>
<dbReference type="InterPro" id="IPR051120">
    <property type="entry name" value="ABC_AA/LPS_Transport"/>
</dbReference>
<keyword evidence="1" id="KW-0813">Transport</keyword>
<name>A0A934KGG7_9BACT</name>
<dbReference type="InterPro" id="IPR017871">
    <property type="entry name" value="ABC_transporter-like_CS"/>
</dbReference>
<protein>
    <submittedName>
        <fullName evidence="5">ATP-binding cassette domain-containing protein</fullName>
    </submittedName>
</protein>
<keyword evidence="2" id="KW-0547">Nucleotide-binding</keyword>
<feature type="domain" description="ABC transporter" evidence="4">
    <location>
        <begin position="4"/>
        <end position="237"/>
    </location>
</feature>
<dbReference type="InterPro" id="IPR003439">
    <property type="entry name" value="ABC_transporter-like_ATP-bd"/>
</dbReference>
<organism evidence="5 6">
    <name type="scientific">Candidatus Amunia macphersoniae</name>
    <dbReference type="NCBI Taxonomy" id="3127014"/>
    <lineage>
        <taxon>Bacteria</taxon>
        <taxon>Bacillati</taxon>
        <taxon>Candidatus Dormiibacterota</taxon>
        <taxon>Candidatus Dormibacteria</taxon>
        <taxon>Candidatus Aeolococcales</taxon>
        <taxon>Candidatus Aeolococcaceae</taxon>
        <taxon>Candidatus Amunia</taxon>
    </lineage>
</organism>
<dbReference type="InterPro" id="IPR027417">
    <property type="entry name" value="P-loop_NTPase"/>
</dbReference>